<keyword evidence="1" id="KW-0812">Transmembrane</keyword>
<evidence type="ECO:0000256" key="1">
    <source>
        <dbReference type="SAM" id="Phobius"/>
    </source>
</evidence>
<accession>A0A562PS44</accession>
<dbReference type="GO" id="GO:0005886">
    <property type="term" value="C:plasma membrane"/>
    <property type="evidence" value="ECO:0007669"/>
    <property type="project" value="TreeGrafter"/>
</dbReference>
<name>A0A562PS44_9PSED</name>
<evidence type="ECO:0000313" key="3">
    <source>
        <dbReference type="Proteomes" id="UP000316905"/>
    </source>
</evidence>
<keyword evidence="1" id="KW-1133">Transmembrane helix</keyword>
<feature type="transmembrane region" description="Helical" evidence="1">
    <location>
        <begin position="395"/>
        <end position="414"/>
    </location>
</feature>
<evidence type="ECO:0000313" key="2">
    <source>
        <dbReference type="EMBL" id="TWI47262.1"/>
    </source>
</evidence>
<gene>
    <name evidence="2" type="ORF">IQ22_04326</name>
</gene>
<sequence>MGNVSRWQSPVFRMKLLAGCLLLLAAVLFSIATFLQDTHPAWGYVAAFSEAAMVGAIADWFAVTALFQRPLGLPIPHTGIIPRNKVEIGKKLSDFIVTHFLSTPQVMAKIQEFDTARRLAGWLRQPTNAEALGIHLVGIARFGIDALRDERVQQFIQRTATERLKEIDLAWVSGQLLDVMTADRRHQAMLDDVLKSIARLMKDEATQAMIARAISSELSALRYLRLDEYAGRWSAEKVVQRISDLISEISEDKDHELRARFDTYVAEFIVNLKSDPAFRLKGEQVRAQLLEHPAIAGYLHDLWNDLIDWLQNDLAREDSTIRHRLVKLTRRLGAALAADKEMRHWVNDQVLAVAPPLIERYRRRIGDYIAKRVEEWDTAELVEQIERSVGKDLQFIRINGTLVGGLVGLVLYTLSHLLMGR</sequence>
<dbReference type="PANTHER" id="PTHR38442">
    <property type="entry name" value="INNER MEMBRANE PROTEIN-RELATED"/>
    <property type="match status" value="1"/>
</dbReference>
<dbReference type="InterPro" id="IPR007383">
    <property type="entry name" value="DUF445"/>
</dbReference>
<dbReference type="AlphaFoldDB" id="A0A562PS44"/>
<organism evidence="2 3">
    <name type="scientific">Pseudomonas duriflava</name>
    <dbReference type="NCBI Taxonomy" id="459528"/>
    <lineage>
        <taxon>Bacteria</taxon>
        <taxon>Pseudomonadati</taxon>
        <taxon>Pseudomonadota</taxon>
        <taxon>Gammaproteobacteria</taxon>
        <taxon>Pseudomonadales</taxon>
        <taxon>Pseudomonadaceae</taxon>
        <taxon>Pseudomonas</taxon>
    </lineage>
</organism>
<dbReference type="OrthoDB" id="9769590at2"/>
<dbReference type="EMBL" id="VLKY01000024">
    <property type="protein sequence ID" value="TWI47262.1"/>
    <property type="molecule type" value="Genomic_DNA"/>
</dbReference>
<keyword evidence="3" id="KW-1185">Reference proteome</keyword>
<proteinExistence type="predicted"/>
<protein>
    <submittedName>
        <fullName evidence="2">Uncharacterized membrane-anchored protein YjiN (DUF445 family)</fullName>
    </submittedName>
</protein>
<comment type="caution">
    <text evidence="2">The sequence shown here is derived from an EMBL/GenBank/DDBJ whole genome shotgun (WGS) entry which is preliminary data.</text>
</comment>
<keyword evidence="1" id="KW-0472">Membrane</keyword>
<dbReference type="Pfam" id="PF04286">
    <property type="entry name" value="DUF445"/>
    <property type="match status" value="1"/>
</dbReference>
<dbReference type="PANTHER" id="PTHR38442:SF1">
    <property type="entry name" value="INNER MEMBRANE PROTEIN"/>
    <property type="match status" value="1"/>
</dbReference>
<dbReference type="Proteomes" id="UP000316905">
    <property type="component" value="Unassembled WGS sequence"/>
</dbReference>
<feature type="transmembrane region" description="Helical" evidence="1">
    <location>
        <begin position="42"/>
        <end position="67"/>
    </location>
</feature>
<reference evidence="2 3" key="1">
    <citation type="journal article" date="2015" name="Stand. Genomic Sci.">
        <title>Genomic Encyclopedia of Bacterial and Archaeal Type Strains, Phase III: the genomes of soil and plant-associated and newly described type strains.</title>
        <authorList>
            <person name="Whitman W.B."/>
            <person name="Woyke T."/>
            <person name="Klenk H.P."/>
            <person name="Zhou Y."/>
            <person name="Lilburn T.G."/>
            <person name="Beck B.J."/>
            <person name="De Vos P."/>
            <person name="Vandamme P."/>
            <person name="Eisen J.A."/>
            <person name="Garrity G."/>
            <person name="Hugenholtz P."/>
            <person name="Kyrpides N.C."/>
        </authorList>
    </citation>
    <scope>NUCLEOTIDE SEQUENCE [LARGE SCALE GENOMIC DNA]</scope>
    <source>
        <strain evidence="2 3">CGMCC 1.6858</strain>
    </source>
</reference>